<comment type="caution">
    <text evidence="3">The sequence shown here is derived from an EMBL/GenBank/DDBJ whole genome shotgun (WGS) entry which is preliminary data.</text>
</comment>
<dbReference type="InterPro" id="IPR028939">
    <property type="entry name" value="P5C_Rdtase_cat_N"/>
</dbReference>
<reference evidence="3 4" key="1">
    <citation type="submission" date="2017-12" db="EMBL/GenBank/DDBJ databases">
        <title>Phylogenetic diversity of female urinary microbiome.</title>
        <authorList>
            <person name="Thomas-White K."/>
            <person name="Wolfe A.J."/>
        </authorList>
    </citation>
    <scope>NUCLEOTIDE SEQUENCE [LARGE SCALE GENOMIC DNA]</scope>
    <source>
        <strain evidence="3 4">UMB0038</strain>
    </source>
</reference>
<dbReference type="InterPro" id="IPR051267">
    <property type="entry name" value="STEAP_metalloreductase"/>
</dbReference>
<dbReference type="Proteomes" id="UP000234847">
    <property type="component" value="Unassembled WGS sequence"/>
</dbReference>
<sequence length="197" mass="20599">MKIGILGTGRVATTLGERLISRGHTLVYGSREPASGSATQQDAVSASDIVITAIPGAAVLGTLDALGDDALTGKILLDPSVPVGADGQLLFPGDSLARRVQERFPALRVVKTLNTMNTSMMTDSADTVANPMVFVSGDDPDAKATVRELLHDLGWSDQDILDLGGVETAVGTEHAFHLFFGVLTALQSPQFTLSVAR</sequence>
<keyword evidence="1" id="KW-0560">Oxidoreductase</keyword>
<dbReference type="RefSeq" id="WP_036313265.1">
    <property type="nucleotide sequence ID" value="NZ_JBBCUD010000019.1"/>
</dbReference>
<feature type="domain" description="Pyrroline-5-carboxylate reductase catalytic N-terminal" evidence="2">
    <location>
        <begin position="2"/>
        <end position="81"/>
    </location>
</feature>
<dbReference type="AlphaFoldDB" id="A0AAX0VNU1"/>
<evidence type="ECO:0000259" key="2">
    <source>
        <dbReference type="Pfam" id="PF03807"/>
    </source>
</evidence>
<protein>
    <submittedName>
        <fullName evidence="3">Oxidoreductase</fullName>
    </submittedName>
</protein>
<evidence type="ECO:0000256" key="1">
    <source>
        <dbReference type="ARBA" id="ARBA00023002"/>
    </source>
</evidence>
<dbReference type="Gene3D" id="3.40.50.720">
    <property type="entry name" value="NAD(P)-binding Rossmann-like Domain"/>
    <property type="match status" value="1"/>
</dbReference>
<evidence type="ECO:0000313" key="3">
    <source>
        <dbReference type="EMBL" id="PKZ83471.1"/>
    </source>
</evidence>
<name>A0AAX0VNU1_MICLU</name>
<organism evidence="3 4">
    <name type="scientific">Micrococcus luteus</name>
    <name type="common">Micrococcus lysodeikticus</name>
    <dbReference type="NCBI Taxonomy" id="1270"/>
    <lineage>
        <taxon>Bacteria</taxon>
        <taxon>Bacillati</taxon>
        <taxon>Actinomycetota</taxon>
        <taxon>Actinomycetes</taxon>
        <taxon>Micrococcales</taxon>
        <taxon>Micrococcaceae</taxon>
        <taxon>Micrococcus</taxon>
    </lineage>
</organism>
<dbReference type="PANTHER" id="PTHR14239:SF10">
    <property type="entry name" value="REDUCTASE"/>
    <property type="match status" value="1"/>
</dbReference>
<evidence type="ECO:0000313" key="4">
    <source>
        <dbReference type="Proteomes" id="UP000234847"/>
    </source>
</evidence>
<dbReference type="GO" id="GO:0016491">
    <property type="term" value="F:oxidoreductase activity"/>
    <property type="evidence" value="ECO:0007669"/>
    <property type="project" value="UniProtKB-KW"/>
</dbReference>
<dbReference type="InterPro" id="IPR036291">
    <property type="entry name" value="NAD(P)-bd_dom_sf"/>
</dbReference>
<proteinExistence type="predicted"/>
<dbReference type="EMBL" id="PKJT01000001">
    <property type="protein sequence ID" value="PKZ83471.1"/>
    <property type="molecule type" value="Genomic_DNA"/>
</dbReference>
<dbReference type="PANTHER" id="PTHR14239">
    <property type="entry name" value="DUDULIN-RELATED"/>
    <property type="match status" value="1"/>
</dbReference>
<gene>
    <name evidence="3" type="ORF">CYJ95_00670</name>
</gene>
<accession>A0AAX0VNU1</accession>
<dbReference type="SUPFAM" id="SSF51735">
    <property type="entry name" value="NAD(P)-binding Rossmann-fold domains"/>
    <property type="match status" value="1"/>
</dbReference>
<dbReference type="Pfam" id="PF03807">
    <property type="entry name" value="F420_oxidored"/>
    <property type="match status" value="1"/>
</dbReference>